<dbReference type="PANTHER" id="PTHR33169:SF14">
    <property type="entry name" value="TRANSCRIPTIONAL REGULATOR RV3488"/>
    <property type="match status" value="1"/>
</dbReference>
<dbReference type="Proteomes" id="UP001595850">
    <property type="component" value="Unassembled WGS sequence"/>
</dbReference>
<dbReference type="InterPro" id="IPR005149">
    <property type="entry name" value="Tscrpt_reg_PadR_N"/>
</dbReference>
<dbReference type="Pfam" id="PF03551">
    <property type="entry name" value="PadR"/>
    <property type="match status" value="1"/>
</dbReference>
<dbReference type="InterPro" id="IPR036390">
    <property type="entry name" value="WH_DNA-bd_sf"/>
</dbReference>
<evidence type="ECO:0000313" key="3">
    <source>
        <dbReference type="Proteomes" id="UP001595850"/>
    </source>
</evidence>
<dbReference type="Gene3D" id="1.10.10.10">
    <property type="entry name" value="Winged helix-like DNA-binding domain superfamily/Winged helix DNA-binding domain"/>
    <property type="match status" value="1"/>
</dbReference>
<dbReference type="SUPFAM" id="SSF46785">
    <property type="entry name" value="Winged helix' DNA-binding domain"/>
    <property type="match status" value="1"/>
</dbReference>
<organism evidence="2 3">
    <name type="scientific">Planomonospora corallina</name>
    <dbReference type="NCBI Taxonomy" id="1806052"/>
    <lineage>
        <taxon>Bacteria</taxon>
        <taxon>Bacillati</taxon>
        <taxon>Actinomycetota</taxon>
        <taxon>Actinomycetes</taxon>
        <taxon>Streptosporangiales</taxon>
        <taxon>Streptosporangiaceae</taxon>
        <taxon>Planomonospora</taxon>
    </lineage>
</organism>
<dbReference type="InterPro" id="IPR052509">
    <property type="entry name" value="Metal_resp_DNA-bind_regulator"/>
</dbReference>
<dbReference type="PANTHER" id="PTHR33169">
    <property type="entry name" value="PADR-FAMILY TRANSCRIPTIONAL REGULATOR"/>
    <property type="match status" value="1"/>
</dbReference>
<reference evidence="3" key="1">
    <citation type="journal article" date="2019" name="Int. J. Syst. Evol. Microbiol.">
        <title>The Global Catalogue of Microorganisms (GCM) 10K type strain sequencing project: providing services to taxonomists for standard genome sequencing and annotation.</title>
        <authorList>
            <consortium name="The Broad Institute Genomics Platform"/>
            <consortium name="The Broad Institute Genome Sequencing Center for Infectious Disease"/>
            <person name="Wu L."/>
            <person name="Ma J."/>
        </authorList>
    </citation>
    <scope>NUCLEOTIDE SEQUENCE [LARGE SCALE GENOMIC DNA]</scope>
    <source>
        <strain evidence="3">TBRC 4489</strain>
    </source>
</reference>
<keyword evidence="3" id="KW-1185">Reference proteome</keyword>
<dbReference type="EMBL" id="JBHSBM010000034">
    <property type="protein sequence ID" value="MFC4061690.1"/>
    <property type="molecule type" value="Genomic_DNA"/>
</dbReference>
<sequence>MREFLRGAVRLHILHHAAEQDVHGAWMTEELKRHGYAISPGTLYPTLHRLEADGLLVSRQEVAGGRVRRVYTATEAGRAALAEDRAALAELAREVLGADAPQTGAGPS</sequence>
<protein>
    <submittedName>
        <fullName evidence="2">PadR family transcriptional regulator</fullName>
    </submittedName>
</protein>
<dbReference type="InterPro" id="IPR036388">
    <property type="entry name" value="WH-like_DNA-bd_sf"/>
</dbReference>
<evidence type="ECO:0000313" key="2">
    <source>
        <dbReference type="EMBL" id="MFC4061690.1"/>
    </source>
</evidence>
<accession>A0ABV8IF50</accession>
<feature type="domain" description="Transcription regulator PadR N-terminal" evidence="1">
    <location>
        <begin position="13"/>
        <end position="83"/>
    </location>
</feature>
<evidence type="ECO:0000259" key="1">
    <source>
        <dbReference type="Pfam" id="PF03551"/>
    </source>
</evidence>
<proteinExistence type="predicted"/>
<comment type="caution">
    <text evidence="2">The sequence shown here is derived from an EMBL/GenBank/DDBJ whole genome shotgun (WGS) entry which is preliminary data.</text>
</comment>
<gene>
    <name evidence="2" type="ORF">ACFOWE_25600</name>
</gene>
<name>A0ABV8IF50_9ACTN</name>
<dbReference type="RefSeq" id="WP_377292109.1">
    <property type="nucleotide sequence ID" value="NZ_JBHSBM010000034.1"/>
</dbReference>